<comment type="caution">
    <text evidence="4">The sequence shown here is derived from an EMBL/GenBank/DDBJ whole genome shotgun (WGS) entry which is preliminary data.</text>
</comment>
<organism evidence="4 5">
    <name type="scientific">Enterovibrio norvegicus FF-454</name>
    <dbReference type="NCBI Taxonomy" id="1185651"/>
    <lineage>
        <taxon>Bacteria</taxon>
        <taxon>Pseudomonadati</taxon>
        <taxon>Pseudomonadota</taxon>
        <taxon>Gammaproteobacteria</taxon>
        <taxon>Vibrionales</taxon>
        <taxon>Vibrionaceae</taxon>
        <taxon>Enterovibrio</taxon>
    </lineage>
</organism>
<feature type="chain" id="PRO_5009355151" description="UPF0319 protein A1OK_21495" evidence="3">
    <location>
        <begin position="21"/>
        <end position="228"/>
    </location>
</feature>
<feature type="signal peptide" evidence="3">
    <location>
        <begin position="1"/>
        <end position="20"/>
    </location>
</feature>
<dbReference type="PANTHER" id="PTHR38108:SF1">
    <property type="entry name" value="UPF0319 PROTEIN YCCT"/>
    <property type="match status" value="1"/>
</dbReference>
<dbReference type="Pfam" id="PF09829">
    <property type="entry name" value="DUF2057"/>
    <property type="match status" value="1"/>
</dbReference>
<keyword evidence="2 3" id="KW-0732">Signal</keyword>
<dbReference type="RefSeq" id="WP_016960091.1">
    <property type="nucleotide sequence ID" value="NZ_AJWN02000057.1"/>
</dbReference>
<evidence type="ECO:0000256" key="2">
    <source>
        <dbReference type="ARBA" id="ARBA00022729"/>
    </source>
</evidence>
<dbReference type="PANTHER" id="PTHR38108">
    <property type="entry name" value="UPF0319 PROTEIN YCCT"/>
    <property type="match status" value="1"/>
</dbReference>
<dbReference type="AlphaFoldDB" id="A0A1E5C649"/>
<evidence type="ECO:0000313" key="4">
    <source>
        <dbReference type="EMBL" id="OEE60988.1"/>
    </source>
</evidence>
<name>A0A1E5C649_9GAMM</name>
<proteinExistence type="inferred from homology"/>
<dbReference type="Proteomes" id="UP000095039">
    <property type="component" value="Unassembled WGS sequence"/>
</dbReference>
<sequence length="228" mass="24702" precursor="true">MFKRTVIAAGVLATSSVAFADVTIDIPSGVQVLVENGIDSDYSNLGFDNQDKVVLPNGESQILFRLSHIVRESGSKKTKYKSVPLVATFTAADAALTLKLPRIDTLDDGRMFDKKPSFTLSENGKPIDIKQDKLSIGFELMPDYVKEIEKYNRANNIASWQSTGAVATVAATIPVVSSTSNAEVSKVTSASVSPDAGVDTEQMLKFWFAQADSESQKAFLSWAIQNVK</sequence>
<reference evidence="4 5" key="1">
    <citation type="journal article" date="2012" name="Science">
        <title>Ecological populations of bacteria act as socially cohesive units of antibiotic production and resistance.</title>
        <authorList>
            <person name="Cordero O.X."/>
            <person name="Wildschutte H."/>
            <person name="Kirkup B."/>
            <person name="Proehl S."/>
            <person name="Ngo L."/>
            <person name="Hussain F."/>
            <person name="Le Roux F."/>
            <person name="Mincer T."/>
            <person name="Polz M.F."/>
        </authorList>
    </citation>
    <scope>NUCLEOTIDE SEQUENCE [LARGE SCALE GENOMIC DNA]</scope>
    <source>
        <strain evidence="4 5">FF-454</strain>
    </source>
</reference>
<gene>
    <name evidence="4" type="ORF">A1OK_21495</name>
</gene>
<dbReference type="EMBL" id="AJWN02000057">
    <property type="protein sequence ID" value="OEE60988.1"/>
    <property type="molecule type" value="Genomic_DNA"/>
</dbReference>
<comment type="similarity">
    <text evidence="1 3">Belongs to the UPF0319 family.</text>
</comment>
<evidence type="ECO:0000256" key="3">
    <source>
        <dbReference type="HAMAP-Rule" id="MF_00789"/>
    </source>
</evidence>
<evidence type="ECO:0000313" key="5">
    <source>
        <dbReference type="Proteomes" id="UP000095039"/>
    </source>
</evidence>
<evidence type="ECO:0000256" key="1">
    <source>
        <dbReference type="ARBA" id="ARBA00008490"/>
    </source>
</evidence>
<dbReference type="HAMAP" id="MF_00789">
    <property type="entry name" value="UPF0319"/>
    <property type="match status" value="1"/>
</dbReference>
<accession>A0A1E5C649</accession>
<protein>
    <recommendedName>
        <fullName evidence="3">UPF0319 protein A1OK_21495</fullName>
    </recommendedName>
</protein>
<keyword evidence="5" id="KW-1185">Reference proteome</keyword>
<dbReference type="InterPro" id="IPR018635">
    <property type="entry name" value="UPF0319"/>
</dbReference>